<protein>
    <submittedName>
        <fullName evidence="1">Uncharacterized protein</fullName>
    </submittedName>
</protein>
<organism evidence="1">
    <name type="scientific">Anguilla anguilla</name>
    <name type="common">European freshwater eel</name>
    <name type="synonym">Muraena anguilla</name>
    <dbReference type="NCBI Taxonomy" id="7936"/>
    <lineage>
        <taxon>Eukaryota</taxon>
        <taxon>Metazoa</taxon>
        <taxon>Chordata</taxon>
        <taxon>Craniata</taxon>
        <taxon>Vertebrata</taxon>
        <taxon>Euteleostomi</taxon>
        <taxon>Actinopterygii</taxon>
        <taxon>Neopterygii</taxon>
        <taxon>Teleostei</taxon>
        <taxon>Anguilliformes</taxon>
        <taxon>Anguillidae</taxon>
        <taxon>Anguilla</taxon>
    </lineage>
</organism>
<dbReference type="AlphaFoldDB" id="A0A0E9VTC4"/>
<reference evidence="1" key="2">
    <citation type="journal article" date="2015" name="Fish Shellfish Immunol.">
        <title>Early steps in the European eel (Anguilla anguilla)-Vibrio vulnificus interaction in the gills: Role of the RtxA13 toxin.</title>
        <authorList>
            <person name="Callol A."/>
            <person name="Pajuelo D."/>
            <person name="Ebbesson L."/>
            <person name="Teles M."/>
            <person name="MacKenzie S."/>
            <person name="Amaro C."/>
        </authorList>
    </citation>
    <scope>NUCLEOTIDE SEQUENCE</scope>
</reference>
<name>A0A0E9VTC4_ANGAN</name>
<dbReference type="EMBL" id="GBXM01027213">
    <property type="protein sequence ID" value="JAH81364.1"/>
    <property type="molecule type" value="Transcribed_RNA"/>
</dbReference>
<evidence type="ECO:0000313" key="1">
    <source>
        <dbReference type="EMBL" id="JAH81364.1"/>
    </source>
</evidence>
<accession>A0A0E9VTC4</accession>
<sequence>MSVSQLTPRTLLRSSTTDLVKILENTPLYCSVIWINWTRIRQLEI</sequence>
<proteinExistence type="predicted"/>
<reference evidence="1" key="1">
    <citation type="submission" date="2014-11" db="EMBL/GenBank/DDBJ databases">
        <authorList>
            <person name="Amaro Gonzalez C."/>
        </authorList>
    </citation>
    <scope>NUCLEOTIDE SEQUENCE</scope>
</reference>